<keyword evidence="2" id="KW-0812">Transmembrane</keyword>
<proteinExistence type="predicted"/>
<accession>A0AAV8V0Z3</accession>
<evidence type="ECO:0000256" key="2">
    <source>
        <dbReference type="SAM" id="Phobius"/>
    </source>
</evidence>
<protein>
    <recommendedName>
        <fullName evidence="3">Nucleotide-diphospho-sugar transferase domain-containing protein</fullName>
    </recommendedName>
</protein>
<feature type="region of interest" description="Disordered" evidence="1">
    <location>
        <begin position="1"/>
        <end position="45"/>
    </location>
</feature>
<dbReference type="GO" id="GO:0016757">
    <property type="term" value="F:glycosyltransferase activity"/>
    <property type="evidence" value="ECO:0007669"/>
    <property type="project" value="InterPro"/>
</dbReference>
<comment type="caution">
    <text evidence="4">The sequence shown here is derived from an EMBL/GenBank/DDBJ whole genome shotgun (WGS) entry which is preliminary data.</text>
</comment>
<evidence type="ECO:0000313" key="5">
    <source>
        <dbReference type="Proteomes" id="UP001157974"/>
    </source>
</evidence>
<keyword evidence="5" id="KW-1185">Reference proteome</keyword>
<feature type="domain" description="Nucleotide-diphospho-sugar transferase" evidence="3">
    <location>
        <begin position="496"/>
        <end position="683"/>
    </location>
</feature>
<dbReference type="PANTHER" id="PTHR47483:SF1">
    <property type="entry name" value="BETA-ARABINOFURANOSYLTRANSFERASE RAY1"/>
    <property type="match status" value="1"/>
</dbReference>
<gene>
    <name evidence="4" type="ORF">NDN08_003728</name>
</gene>
<feature type="transmembrane region" description="Helical" evidence="2">
    <location>
        <begin position="54"/>
        <end position="78"/>
    </location>
</feature>
<organism evidence="4 5">
    <name type="scientific">Rhodosorus marinus</name>
    <dbReference type="NCBI Taxonomy" id="101924"/>
    <lineage>
        <taxon>Eukaryota</taxon>
        <taxon>Rhodophyta</taxon>
        <taxon>Stylonematophyceae</taxon>
        <taxon>Stylonematales</taxon>
        <taxon>Stylonemataceae</taxon>
        <taxon>Rhodosorus</taxon>
    </lineage>
</organism>
<dbReference type="AlphaFoldDB" id="A0AAV8V0Z3"/>
<keyword evidence="2" id="KW-1133">Transmembrane helix</keyword>
<dbReference type="InterPro" id="IPR044575">
    <property type="entry name" value="RAY1-like"/>
</dbReference>
<dbReference type="Pfam" id="PF03407">
    <property type="entry name" value="Nucleotid_trans"/>
    <property type="match status" value="1"/>
</dbReference>
<dbReference type="PANTHER" id="PTHR47483">
    <property type="entry name" value="BETA-ARABINOFURANOSYLTRANSFERASE RAY1"/>
    <property type="match status" value="1"/>
</dbReference>
<evidence type="ECO:0000313" key="4">
    <source>
        <dbReference type="EMBL" id="KAJ8907247.1"/>
    </source>
</evidence>
<sequence>MRRRQVKDPEAILNPWQKSQERSQDESLTTRFEKNPRSSPAEDTFRAHRHGQRWVDYCGGWVALALYLVSLLFSVLVIRLAVSDGETLGDLLFPRLNGDAKTCRSDSTRVHIFTAPKPFIGVDRVNQLRALGSWLALCPKPNITFLGGGEGYEEVARLHGVRMETRVDTSFSGLPLFPSMLARANESRSAVVVLINSDIMLFNDFSMVLSKVEAEFDKFFMIGARWDVEDLPSSPEEDSYTFRNRVVIHARRTAQLHTFGGVDMWAWNTRKGPLFEGIMPRFSNGRGKYDNWFTHEAIHAGFRDVVDVSEAVSLVHVKHDHHLVSEVESTQNKAGFNRGYWSSGVHGKFELWINNYLANSHGTYHNQLGTILHAPYKITSCYENVPFCLTKRIRPNTCRCEYSPFVVESQTDPFVVSDSKSIFCGQEPASRGSDRYPGPHNLFNKAGSSVAPDGYPSMDELVGMLSSKNMIVVSAVTSSNRQTLKNFACNLQNLGISNYLLSALDDEVFIEAVLHGLAVYKDYSSEIQRKRSQISITGQTRGDCLWLASVASVLKTGHDVVYSDVRAHWIRNPLRSLEKIRGDLLLWSSAGANESANTGVGGRLMLFRSSPKVIRLIAHILSRNETEQRSCEMQLFEAVCGPEGENRVDADKCFLKSANISATFLPKNVFTNDGLLLTEEDGKLQPHDPFVHYNPRKTPPPQKRFLEVAAVYFDKSTGLCMHNGIRGGS</sequence>
<dbReference type="EMBL" id="JAMWBK010000003">
    <property type="protein sequence ID" value="KAJ8907247.1"/>
    <property type="molecule type" value="Genomic_DNA"/>
</dbReference>
<feature type="compositionally biased region" description="Basic and acidic residues" evidence="1">
    <location>
        <begin position="1"/>
        <end position="10"/>
    </location>
</feature>
<dbReference type="InterPro" id="IPR005069">
    <property type="entry name" value="Nucl-diP-sugar_transferase"/>
</dbReference>
<reference evidence="4 5" key="1">
    <citation type="journal article" date="2023" name="Nat. Commun.">
        <title>Origin of minicircular mitochondrial genomes in red algae.</title>
        <authorList>
            <person name="Lee Y."/>
            <person name="Cho C.H."/>
            <person name="Lee Y.M."/>
            <person name="Park S.I."/>
            <person name="Yang J.H."/>
            <person name="West J.A."/>
            <person name="Bhattacharya D."/>
            <person name="Yoon H.S."/>
        </authorList>
    </citation>
    <scope>NUCLEOTIDE SEQUENCE [LARGE SCALE GENOMIC DNA]</scope>
    <source>
        <strain evidence="4 5">CCMP1338</strain>
        <tissue evidence="4">Whole cell</tissue>
    </source>
</reference>
<name>A0AAV8V0Z3_9RHOD</name>
<keyword evidence="2" id="KW-0472">Membrane</keyword>
<evidence type="ECO:0000256" key="1">
    <source>
        <dbReference type="SAM" id="MobiDB-lite"/>
    </source>
</evidence>
<evidence type="ECO:0000259" key="3">
    <source>
        <dbReference type="Pfam" id="PF03407"/>
    </source>
</evidence>
<dbReference type="Proteomes" id="UP001157974">
    <property type="component" value="Unassembled WGS sequence"/>
</dbReference>